<evidence type="ECO:0000313" key="1">
    <source>
        <dbReference type="EMBL" id="KAJ9645130.1"/>
    </source>
</evidence>
<sequence>MPPTLILIRHAEALHNATHKSRPSPDIPLWYPFTISPTNPLQQNYEIPDPRSRSSARSNAKLRQTLRHRHPLPTISAEFPTLDFSTVDPLYPAKTTPNNPYAFTRRAVLARGTRALKNLKHRPEKVIAVVSHSGFLRTAVCKTHFANADYRVFEFAGDEEEGEGVKSEKGRADVTESDFPIEKVEEEMGGKVAGEAAREVPKK</sequence>
<accession>A0ACC2ZCX5</accession>
<dbReference type="Proteomes" id="UP001172680">
    <property type="component" value="Unassembled WGS sequence"/>
</dbReference>
<organism evidence="1 2">
    <name type="scientific">Coniosporium tulheliwenetii</name>
    <dbReference type="NCBI Taxonomy" id="3383036"/>
    <lineage>
        <taxon>Eukaryota</taxon>
        <taxon>Fungi</taxon>
        <taxon>Dikarya</taxon>
        <taxon>Ascomycota</taxon>
        <taxon>Pezizomycotina</taxon>
        <taxon>Dothideomycetes</taxon>
        <taxon>Dothideomycetes incertae sedis</taxon>
        <taxon>Coniosporium</taxon>
    </lineage>
</organism>
<name>A0ACC2ZCX5_9PEZI</name>
<proteinExistence type="predicted"/>
<evidence type="ECO:0000313" key="2">
    <source>
        <dbReference type="Proteomes" id="UP001172680"/>
    </source>
</evidence>
<gene>
    <name evidence="1" type="ORF">H2199_003134</name>
</gene>
<keyword evidence="2" id="KW-1185">Reference proteome</keyword>
<protein>
    <submittedName>
        <fullName evidence="1">Uncharacterized protein</fullName>
    </submittedName>
</protein>
<comment type="caution">
    <text evidence="1">The sequence shown here is derived from an EMBL/GenBank/DDBJ whole genome shotgun (WGS) entry which is preliminary data.</text>
</comment>
<reference evidence="1" key="1">
    <citation type="submission" date="2022-10" db="EMBL/GenBank/DDBJ databases">
        <title>Culturing micro-colonial fungi from biological soil crusts in the Mojave desert and describing Neophaeococcomyces mojavensis, and introducing the new genera and species Taxawa tesnikishii.</title>
        <authorList>
            <person name="Kurbessoian T."/>
            <person name="Stajich J.E."/>
        </authorList>
    </citation>
    <scope>NUCLEOTIDE SEQUENCE</scope>
    <source>
        <strain evidence="1">JES_115</strain>
    </source>
</reference>
<dbReference type="EMBL" id="JAPDRP010000008">
    <property type="protein sequence ID" value="KAJ9645130.1"/>
    <property type="molecule type" value="Genomic_DNA"/>
</dbReference>